<sequence length="123" mass="12971">MGGSGGGGQSNNQQAEQTLQVPLQEYAAFYPGQQGLLAQQMQQGYDGLLSDHQNAMSYYQPMSIPMINRPGDVTAYVENLGLEPAENSSKATKVKGSGGGGSGGGIINNIADLFSQRDSRESR</sequence>
<dbReference type="EMBL" id="JAHWQX010000008">
    <property type="protein sequence ID" value="MBW3099234.1"/>
    <property type="molecule type" value="Genomic_DNA"/>
</dbReference>
<protein>
    <submittedName>
        <fullName evidence="2">Uncharacterized protein</fullName>
    </submittedName>
</protein>
<evidence type="ECO:0000313" key="3">
    <source>
        <dbReference type="Proteomes" id="UP001430804"/>
    </source>
</evidence>
<reference evidence="2" key="1">
    <citation type="submission" date="2021-07" db="EMBL/GenBank/DDBJ databases">
        <title>Pseudohoeflea marina sp. nov. a polyhydroxyalcanoate-producing bacterium.</title>
        <authorList>
            <person name="Zheng W."/>
            <person name="Yu S."/>
            <person name="Huang Y."/>
        </authorList>
    </citation>
    <scope>NUCLEOTIDE SEQUENCE</scope>
    <source>
        <strain evidence="2">DP4N28-3</strain>
    </source>
</reference>
<comment type="caution">
    <text evidence="2">The sequence shown here is derived from an EMBL/GenBank/DDBJ whole genome shotgun (WGS) entry which is preliminary data.</text>
</comment>
<accession>A0ABS6WTE6</accession>
<dbReference type="RefSeq" id="WP_219203564.1">
    <property type="nucleotide sequence ID" value="NZ_JAHWQX010000008.1"/>
</dbReference>
<feature type="compositionally biased region" description="Gly residues" evidence="1">
    <location>
        <begin position="96"/>
        <end position="106"/>
    </location>
</feature>
<organism evidence="2 3">
    <name type="scientific">Pseudohoeflea coraliihabitans</name>
    <dbReference type="NCBI Taxonomy" id="2860393"/>
    <lineage>
        <taxon>Bacteria</taxon>
        <taxon>Pseudomonadati</taxon>
        <taxon>Pseudomonadota</taxon>
        <taxon>Alphaproteobacteria</taxon>
        <taxon>Hyphomicrobiales</taxon>
        <taxon>Rhizobiaceae</taxon>
        <taxon>Pseudohoeflea</taxon>
    </lineage>
</organism>
<evidence type="ECO:0000256" key="1">
    <source>
        <dbReference type="SAM" id="MobiDB-lite"/>
    </source>
</evidence>
<evidence type="ECO:0000313" key="2">
    <source>
        <dbReference type="EMBL" id="MBW3099234.1"/>
    </source>
</evidence>
<feature type="region of interest" description="Disordered" evidence="1">
    <location>
        <begin position="86"/>
        <end position="123"/>
    </location>
</feature>
<keyword evidence="3" id="KW-1185">Reference proteome</keyword>
<name>A0ABS6WTE6_9HYPH</name>
<dbReference type="Proteomes" id="UP001430804">
    <property type="component" value="Unassembled WGS sequence"/>
</dbReference>
<gene>
    <name evidence="2" type="ORF">KY465_18285</name>
</gene>
<proteinExistence type="predicted"/>